<keyword evidence="5 11" id="KW-0812">Transmembrane</keyword>
<feature type="transmembrane region" description="Helical" evidence="11">
    <location>
        <begin position="25"/>
        <end position="49"/>
    </location>
</feature>
<dbReference type="GO" id="GO:0016887">
    <property type="term" value="F:ATP hydrolysis activity"/>
    <property type="evidence" value="ECO:0007669"/>
    <property type="project" value="InterPro"/>
</dbReference>
<evidence type="ECO:0000256" key="3">
    <source>
        <dbReference type="ARBA" id="ARBA00022475"/>
    </source>
</evidence>
<feature type="transmembrane region" description="Helical" evidence="11">
    <location>
        <begin position="61"/>
        <end position="82"/>
    </location>
</feature>
<dbReference type="Pfam" id="PF00005">
    <property type="entry name" value="ABC_tran"/>
    <property type="match status" value="1"/>
</dbReference>
<dbReference type="InterPro" id="IPR017871">
    <property type="entry name" value="ABC_transporter-like_CS"/>
</dbReference>
<dbReference type="AlphaFoldDB" id="A0A2I2KV91"/>
<feature type="domain" description="ABC transmembrane type-1" evidence="13">
    <location>
        <begin position="27"/>
        <end position="298"/>
    </location>
</feature>
<dbReference type="GO" id="GO:0005524">
    <property type="term" value="F:ATP binding"/>
    <property type="evidence" value="ECO:0007669"/>
    <property type="project" value="UniProtKB-KW"/>
</dbReference>
<dbReference type="InterPro" id="IPR036640">
    <property type="entry name" value="ABC1_TM_sf"/>
</dbReference>
<feature type="transmembrane region" description="Helical" evidence="11">
    <location>
        <begin position="156"/>
        <end position="175"/>
    </location>
</feature>
<evidence type="ECO:0000256" key="4">
    <source>
        <dbReference type="ARBA" id="ARBA00022519"/>
    </source>
</evidence>
<dbReference type="InterPro" id="IPR003439">
    <property type="entry name" value="ABC_transporter-like_ATP-bd"/>
</dbReference>
<keyword evidence="9 11" id="KW-0472">Membrane</keyword>
<dbReference type="PANTHER" id="PTHR24221">
    <property type="entry name" value="ATP-BINDING CASSETTE SUB-FAMILY B"/>
    <property type="match status" value="1"/>
</dbReference>
<evidence type="ECO:0000256" key="2">
    <source>
        <dbReference type="ARBA" id="ARBA00022448"/>
    </source>
</evidence>
<dbReference type="PROSITE" id="PS50893">
    <property type="entry name" value="ABC_TRANSPORTER_2"/>
    <property type="match status" value="1"/>
</dbReference>
<accession>A0A2I2KV91</accession>
<feature type="transmembrane region" description="Helical" evidence="11">
    <location>
        <begin position="256"/>
        <end position="277"/>
    </location>
</feature>
<organism evidence="14 15">
    <name type="scientific">Frankia canadensis</name>
    <dbReference type="NCBI Taxonomy" id="1836972"/>
    <lineage>
        <taxon>Bacteria</taxon>
        <taxon>Bacillati</taxon>
        <taxon>Actinomycetota</taxon>
        <taxon>Actinomycetes</taxon>
        <taxon>Frankiales</taxon>
        <taxon>Frankiaceae</taxon>
        <taxon>Frankia</taxon>
    </lineage>
</organism>
<dbReference type="PANTHER" id="PTHR24221:SF654">
    <property type="entry name" value="ATP-BINDING CASSETTE SUB-FAMILY B MEMBER 6"/>
    <property type="match status" value="1"/>
</dbReference>
<sequence>MTVRDEAGAASGALDELRRPVRGRITVAAGLQALATVLAVTPTVALVEIARRLLRDEGEPVWPLAWTAVGLLVARFALYASASLLAHLADADLAHLLRRRLTEHLSVLPLAWFAGGVSGRVRTIVQDDVADLHHAVAHARGDLASAIAGPVVVVGYLAWVSWPLALVTVALVAVAQTIRMRLAVRATEQRARIAAANTELTAAVLETVRGISVVKAFGGDRGGAPRFAAAAADYVDADEQAQQIFLRPRGVARATVAPATVVFVVTALGTAMVAAGWSEPVDLVAFALLGVGLFEQITPIYLAQELRETAQGAAERIGALLDEPASPAVEPARARPVGAPLTMELDDVRFGYDVRAAVAAAAAAVAAAAVVADADAAAQADAGGGSGGREVLRGISATLAPGTVTALVGPSGAGKSTLAMLLARFADPTGGAIRLGGVDLREIDRDELYRRVGFLLQDAVLLRRSIRANIALAVPTAGDEAVRAAARAAAIDERILALPRGYDTVVGEDAQLSGGEAQRIAIARTLLAGTPIVILDEATAFADPDSEAAIQDALAELAVGRTLLVIAHRLYTITEADQILVLDDGRLVERGRHDDLLAAGGRYARLWHAQNGEATVEAVPPGTVAPAGGPR</sequence>
<dbReference type="Proteomes" id="UP000234331">
    <property type="component" value="Unassembled WGS sequence"/>
</dbReference>
<keyword evidence="15" id="KW-1185">Reference proteome</keyword>
<evidence type="ECO:0000256" key="9">
    <source>
        <dbReference type="ARBA" id="ARBA00023136"/>
    </source>
</evidence>
<keyword evidence="6" id="KW-0547">Nucleotide-binding</keyword>
<evidence type="ECO:0000259" key="12">
    <source>
        <dbReference type="PROSITE" id="PS50893"/>
    </source>
</evidence>
<keyword evidence="2" id="KW-0813">Transport</keyword>
<gene>
    <name evidence="14" type="ORF">FRACA_350011</name>
</gene>
<evidence type="ECO:0000259" key="13">
    <source>
        <dbReference type="PROSITE" id="PS50929"/>
    </source>
</evidence>
<keyword evidence="3" id="KW-1003">Cell membrane</keyword>
<dbReference type="OrthoDB" id="9806127at2"/>
<dbReference type="FunFam" id="3.40.50.300:FF:000221">
    <property type="entry name" value="Multidrug ABC transporter ATP-binding protein"/>
    <property type="match status" value="1"/>
</dbReference>
<keyword evidence="8 11" id="KW-1133">Transmembrane helix</keyword>
<evidence type="ECO:0000256" key="1">
    <source>
        <dbReference type="ARBA" id="ARBA00004429"/>
    </source>
</evidence>
<comment type="subcellular location">
    <subcellularLocation>
        <location evidence="1">Cell inner membrane</location>
        <topology evidence="1">Multi-pass membrane protein</topology>
    </subcellularLocation>
</comment>
<dbReference type="EMBL" id="FZMO01000279">
    <property type="protein sequence ID" value="SNQ49587.1"/>
    <property type="molecule type" value="Genomic_DNA"/>
</dbReference>
<evidence type="ECO:0000256" key="6">
    <source>
        <dbReference type="ARBA" id="ARBA00022741"/>
    </source>
</evidence>
<evidence type="ECO:0000256" key="7">
    <source>
        <dbReference type="ARBA" id="ARBA00022840"/>
    </source>
</evidence>
<keyword evidence="4" id="KW-0997">Cell inner membrane</keyword>
<dbReference type="RefSeq" id="WP_101833047.1">
    <property type="nucleotide sequence ID" value="NZ_FZMO01000279.1"/>
</dbReference>
<dbReference type="PROSITE" id="PS00211">
    <property type="entry name" value="ABC_TRANSPORTER_1"/>
    <property type="match status" value="1"/>
</dbReference>
<dbReference type="InterPro" id="IPR003593">
    <property type="entry name" value="AAA+_ATPase"/>
</dbReference>
<evidence type="ECO:0000313" key="15">
    <source>
        <dbReference type="Proteomes" id="UP000234331"/>
    </source>
</evidence>
<dbReference type="InterPro" id="IPR039421">
    <property type="entry name" value="Type_1_exporter"/>
</dbReference>
<comment type="similarity">
    <text evidence="10">Belongs to the ABC transporter superfamily. Siderophore-Fe(3+) uptake transporter (SIUT) (TC 3.A.1.21) family.</text>
</comment>
<evidence type="ECO:0000256" key="10">
    <source>
        <dbReference type="ARBA" id="ARBA00023455"/>
    </source>
</evidence>
<dbReference type="SMART" id="SM00382">
    <property type="entry name" value="AAA"/>
    <property type="match status" value="1"/>
</dbReference>
<dbReference type="Pfam" id="PF00664">
    <property type="entry name" value="ABC_membrane"/>
    <property type="match status" value="1"/>
</dbReference>
<dbReference type="InterPro" id="IPR011527">
    <property type="entry name" value="ABC1_TM_dom"/>
</dbReference>
<dbReference type="SUPFAM" id="SSF90123">
    <property type="entry name" value="ABC transporter transmembrane region"/>
    <property type="match status" value="1"/>
</dbReference>
<dbReference type="GO" id="GO:0140359">
    <property type="term" value="F:ABC-type transporter activity"/>
    <property type="evidence" value="ECO:0007669"/>
    <property type="project" value="InterPro"/>
</dbReference>
<proteinExistence type="inferred from homology"/>
<protein>
    <submittedName>
        <fullName evidence="14">ABC transporter</fullName>
    </submittedName>
</protein>
<dbReference type="Gene3D" id="3.40.50.300">
    <property type="entry name" value="P-loop containing nucleotide triphosphate hydrolases"/>
    <property type="match status" value="1"/>
</dbReference>
<evidence type="ECO:0000256" key="5">
    <source>
        <dbReference type="ARBA" id="ARBA00022692"/>
    </source>
</evidence>
<feature type="domain" description="ABC transporter" evidence="12">
    <location>
        <begin position="371"/>
        <end position="609"/>
    </location>
</feature>
<name>A0A2I2KV91_9ACTN</name>
<evidence type="ECO:0000256" key="11">
    <source>
        <dbReference type="SAM" id="Phobius"/>
    </source>
</evidence>
<dbReference type="GO" id="GO:0005886">
    <property type="term" value="C:plasma membrane"/>
    <property type="evidence" value="ECO:0007669"/>
    <property type="project" value="UniProtKB-SubCell"/>
</dbReference>
<dbReference type="GO" id="GO:0034040">
    <property type="term" value="F:ATPase-coupled lipid transmembrane transporter activity"/>
    <property type="evidence" value="ECO:0007669"/>
    <property type="project" value="TreeGrafter"/>
</dbReference>
<evidence type="ECO:0000256" key="8">
    <source>
        <dbReference type="ARBA" id="ARBA00022989"/>
    </source>
</evidence>
<dbReference type="PROSITE" id="PS50929">
    <property type="entry name" value="ABC_TM1F"/>
    <property type="match status" value="1"/>
</dbReference>
<dbReference type="Gene3D" id="1.20.1560.10">
    <property type="entry name" value="ABC transporter type 1, transmembrane domain"/>
    <property type="match status" value="1"/>
</dbReference>
<evidence type="ECO:0000313" key="14">
    <source>
        <dbReference type="EMBL" id="SNQ49587.1"/>
    </source>
</evidence>
<dbReference type="SUPFAM" id="SSF52540">
    <property type="entry name" value="P-loop containing nucleoside triphosphate hydrolases"/>
    <property type="match status" value="1"/>
</dbReference>
<reference evidence="14 15" key="1">
    <citation type="submission" date="2017-06" db="EMBL/GenBank/DDBJ databases">
        <authorList>
            <person name="Kim H.J."/>
            <person name="Triplett B.A."/>
        </authorList>
    </citation>
    <scope>NUCLEOTIDE SEQUENCE [LARGE SCALE GENOMIC DNA]</scope>
    <source>
        <strain evidence="14">FRACA_ARgP5</strain>
    </source>
</reference>
<dbReference type="InterPro" id="IPR027417">
    <property type="entry name" value="P-loop_NTPase"/>
</dbReference>
<keyword evidence="7" id="KW-0067">ATP-binding</keyword>